<dbReference type="AlphaFoldDB" id="A0A4Q9MDG4"/>
<dbReference type="OrthoDB" id="2548432at2759"/>
<keyword evidence="2" id="KW-0472">Membrane</keyword>
<evidence type="ECO:0000313" key="3">
    <source>
        <dbReference type="EMBL" id="TBU23761.1"/>
    </source>
</evidence>
<organism evidence="3">
    <name type="scientific">Dichomitus squalens</name>
    <dbReference type="NCBI Taxonomy" id="114155"/>
    <lineage>
        <taxon>Eukaryota</taxon>
        <taxon>Fungi</taxon>
        <taxon>Dikarya</taxon>
        <taxon>Basidiomycota</taxon>
        <taxon>Agaricomycotina</taxon>
        <taxon>Agaricomycetes</taxon>
        <taxon>Polyporales</taxon>
        <taxon>Polyporaceae</taxon>
        <taxon>Dichomitus</taxon>
    </lineage>
</organism>
<proteinExistence type="predicted"/>
<feature type="region of interest" description="Disordered" evidence="1">
    <location>
        <begin position="313"/>
        <end position="336"/>
    </location>
</feature>
<feature type="transmembrane region" description="Helical" evidence="2">
    <location>
        <begin position="261"/>
        <end position="281"/>
    </location>
</feature>
<protein>
    <recommendedName>
        <fullName evidence="4">Fungal pheromone mating factor STE2 GPCR-domain-containing protein</fullName>
    </recommendedName>
</protein>
<keyword evidence="2" id="KW-0812">Transmembrane</keyword>
<evidence type="ECO:0000256" key="2">
    <source>
        <dbReference type="SAM" id="Phobius"/>
    </source>
</evidence>
<accession>A0A4Q9MDG4</accession>
<dbReference type="EMBL" id="ML143495">
    <property type="protein sequence ID" value="TBU23761.1"/>
    <property type="molecule type" value="Genomic_DNA"/>
</dbReference>
<evidence type="ECO:0000256" key="1">
    <source>
        <dbReference type="SAM" id="MobiDB-lite"/>
    </source>
</evidence>
<reference evidence="3" key="1">
    <citation type="submission" date="2019-01" db="EMBL/GenBank/DDBJ databases">
        <title>Draft genome sequences of three monokaryotic isolates of the white-rot basidiomycete fungus Dichomitus squalens.</title>
        <authorList>
            <consortium name="DOE Joint Genome Institute"/>
            <person name="Lopez S.C."/>
            <person name="Andreopoulos B."/>
            <person name="Pangilinan J."/>
            <person name="Lipzen A."/>
            <person name="Riley R."/>
            <person name="Ahrendt S."/>
            <person name="Ng V."/>
            <person name="Barry K."/>
            <person name="Daum C."/>
            <person name="Grigoriev I.V."/>
            <person name="Hilden K.S."/>
            <person name="Makela M.R."/>
            <person name="de Vries R.P."/>
        </authorList>
    </citation>
    <scope>NUCLEOTIDE SEQUENCE [LARGE SCALE GENOMIC DNA]</scope>
    <source>
        <strain evidence="3">OM18370.1</strain>
    </source>
</reference>
<feature type="transmembrane region" description="Helical" evidence="2">
    <location>
        <begin position="26"/>
        <end position="48"/>
    </location>
</feature>
<keyword evidence="2" id="KW-1133">Transmembrane helix</keyword>
<feature type="transmembrane region" description="Helical" evidence="2">
    <location>
        <begin position="226"/>
        <end position="249"/>
    </location>
</feature>
<feature type="compositionally biased region" description="Basic and acidic residues" evidence="1">
    <location>
        <begin position="324"/>
        <end position="336"/>
    </location>
</feature>
<dbReference type="OMA" id="ICINEAN"/>
<sequence length="336" mass="37180">MSNLQSGSLPSPPPGFTPIAVIRPSLHVLLIGTILPAMLVPILIILFVFSTPDLRRKPVFMFNVIVIMLGIAIGIFHIYGQYLTMLSEPVSKAYNVAAAFLFELAPTMADFVLLLRVYAVYPPHRLSPVTRSAIYGPLVLMKVARLVNMIMYGVNMGTTTEPVAAEFRAWATPEAKIAWFLQTFDNTFTSILFLSRLIQGQKNNSQLTIASSSRSADSYLSRLRTLFWIATSNFVFPVILNIIQLICAFRDANFNDGINIYLINVYVQIIGAPLATIWSIGTQTTPDKVQITHSITIPRFAHTSGLYNSTNGGSDIESTASRIAPHDVHDESRDDK</sequence>
<dbReference type="Proteomes" id="UP000292957">
    <property type="component" value="Unassembled WGS sequence"/>
</dbReference>
<name>A0A4Q9MDG4_9APHY</name>
<feature type="transmembrane region" description="Helical" evidence="2">
    <location>
        <begin position="99"/>
        <end position="121"/>
    </location>
</feature>
<gene>
    <name evidence="3" type="ORF">BD311DRAFT_730722</name>
</gene>
<evidence type="ECO:0008006" key="4">
    <source>
        <dbReference type="Google" id="ProtNLM"/>
    </source>
</evidence>
<feature type="transmembrane region" description="Helical" evidence="2">
    <location>
        <begin position="60"/>
        <end position="79"/>
    </location>
</feature>